<feature type="domain" description="Thioredoxin" evidence="1">
    <location>
        <begin position="18"/>
        <end position="87"/>
    </location>
</feature>
<organism evidence="2 3">
    <name type="scientific">Virgibacillus chiguensis</name>
    <dbReference type="NCBI Taxonomy" id="411959"/>
    <lineage>
        <taxon>Bacteria</taxon>
        <taxon>Bacillati</taxon>
        <taxon>Bacillota</taxon>
        <taxon>Bacilli</taxon>
        <taxon>Bacillales</taxon>
        <taxon>Bacillaceae</taxon>
        <taxon>Virgibacillus</taxon>
    </lineage>
</organism>
<dbReference type="EMBL" id="FQXD01000004">
    <property type="protein sequence ID" value="SHH10664.1"/>
    <property type="molecule type" value="Genomic_DNA"/>
</dbReference>
<protein>
    <submittedName>
        <fullName evidence="2">Thioredoxin</fullName>
    </submittedName>
</protein>
<dbReference type="AlphaFoldDB" id="A0A1M5Q936"/>
<evidence type="ECO:0000313" key="3">
    <source>
        <dbReference type="Proteomes" id="UP000184079"/>
    </source>
</evidence>
<dbReference type="OrthoDB" id="411356at2"/>
<accession>A0A1M5Q936</accession>
<keyword evidence="3" id="KW-1185">Reference proteome</keyword>
<reference evidence="3" key="1">
    <citation type="submission" date="2016-11" db="EMBL/GenBank/DDBJ databases">
        <authorList>
            <person name="Varghese N."/>
            <person name="Submissions S."/>
        </authorList>
    </citation>
    <scope>NUCLEOTIDE SEQUENCE [LARGE SCALE GENOMIC DNA]</scope>
    <source>
        <strain evidence="3">CGMCC 1.6496</strain>
    </source>
</reference>
<proteinExistence type="predicted"/>
<dbReference type="Gene3D" id="3.40.30.10">
    <property type="entry name" value="Glutaredoxin"/>
    <property type="match status" value="1"/>
</dbReference>
<name>A0A1M5Q936_9BACI</name>
<gene>
    <name evidence="2" type="ORF">SAMN05421807_10430</name>
</gene>
<evidence type="ECO:0000259" key="1">
    <source>
        <dbReference type="Pfam" id="PF00085"/>
    </source>
</evidence>
<dbReference type="Proteomes" id="UP000184079">
    <property type="component" value="Unassembled WGS sequence"/>
</dbReference>
<sequence>MANNHFTILANLPDIDTFIEQNKLAFLYISREGCSVCHGLLPQVEKLMENYPEIATAHIKAEQVEEVAGRFSIFTVPVLLLFVEGKEYLREARIVHMDLFQEKLEQIYSHVVGAN</sequence>
<dbReference type="InterPro" id="IPR036249">
    <property type="entry name" value="Thioredoxin-like_sf"/>
</dbReference>
<dbReference type="RefSeq" id="WP_073006281.1">
    <property type="nucleotide sequence ID" value="NZ_FQXD01000004.1"/>
</dbReference>
<dbReference type="InterPro" id="IPR013766">
    <property type="entry name" value="Thioredoxin_domain"/>
</dbReference>
<dbReference type="Pfam" id="PF00085">
    <property type="entry name" value="Thioredoxin"/>
    <property type="match status" value="1"/>
</dbReference>
<evidence type="ECO:0000313" key="2">
    <source>
        <dbReference type="EMBL" id="SHH10664.1"/>
    </source>
</evidence>
<dbReference type="CDD" id="cd02947">
    <property type="entry name" value="TRX_family"/>
    <property type="match status" value="1"/>
</dbReference>
<dbReference type="SUPFAM" id="SSF52833">
    <property type="entry name" value="Thioredoxin-like"/>
    <property type="match status" value="1"/>
</dbReference>